<reference evidence="1 2" key="1">
    <citation type="submission" date="2019-05" db="EMBL/GenBank/DDBJ databases">
        <title>Another draft genome of Portunus trituberculatus and its Hox gene families provides insights of decapod evolution.</title>
        <authorList>
            <person name="Jeong J.-H."/>
            <person name="Song I."/>
            <person name="Kim S."/>
            <person name="Choi T."/>
            <person name="Kim D."/>
            <person name="Ryu S."/>
            <person name="Kim W."/>
        </authorList>
    </citation>
    <scope>NUCLEOTIDE SEQUENCE [LARGE SCALE GENOMIC DNA]</scope>
    <source>
        <tissue evidence="1">Muscle</tissue>
    </source>
</reference>
<comment type="caution">
    <text evidence="1">The sequence shown here is derived from an EMBL/GenBank/DDBJ whole genome shotgun (WGS) entry which is preliminary data.</text>
</comment>
<sequence>MPIGATVASDERRESLGVPAVTSQVLGAPEEERCGQQVKWMSVIVVRARRLDVSHRWLTYLTGSSLARRPASTNLPSRCWIFDNCNS</sequence>
<protein>
    <submittedName>
        <fullName evidence="1">Uncharacterized protein</fullName>
    </submittedName>
</protein>
<evidence type="ECO:0000313" key="2">
    <source>
        <dbReference type="Proteomes" id="UP000324222"/>
    </source>
</evidence>
<gene>
    <name evidence="1" type="ORF">E2C01_013147</name>
</gene>
<accession>A0A5B7DFF9</accession>
<organism evidence="1 2">
    <name type="scientific">Portunus trituberculatus</name>
    <name type="common">Swimming crab</name>
    <name type="synonym">Neptunus trituberculatus</name>
    <dbReference type="NCBI Taxonomy" id="210409"/>
    <lineage>
        <taxon>Eukaryota</taxon>
        <taxon>Metazoa</taxon>
        <taxon>Ecdysozoa</taxon>
        <taxon>Arthropoda</taxon>
        <taxon>Crustacea</taxon>
        <taxon>Multicrustacea</taxon>
        <taxon>Malacostraca</taxon>
        <taxon>Eumalacostraca</taxon>
        <taxon>Eucarida</taxon>
        <taxon>Decapoda</taxon>
        <taxon>Pleocyemata</taxon>
        <taxon>Brachyura</taxon>
        <taxon>Eubrachyura</taxon>
        <taxon>Portunoidea</taxon>
        <taxon>Portunidae</taxon>
        <taxon>Portuninae</taxon>
        <taxon>Portunus</taxon>
    </lineage>
</organism>
<dbReference type="EMBL" id="VSRR010000847">
    <property type="protein sequence ID" value="MPC20212.1"/>
    <property type="molecule type" value="Genomic_DNA"/>
</dbReference>
<dbReference type="Proteomes" id="UP000324222">
    <property type="component" value="Unassembled WGS sequence"/>
</dbReference>
<evidence type="ECO:0000313" key="1">
    <source>
        <dbReference type="EMBL" id="MPC20212.1"/>
    </source>
</evidence>
<dbReference type="AlphaFoldDB" id="A0A5B7DFF9"/>
<proteinExistence type="predicted"/>
<name>A0A5B7DFF9_PORTR</name>
<keyword evidence="2" id="KW-1185">Reference proteome</keyword>